<dbReference type="Proteomes" id="UP000594263">
    <property type="component" value="Unplaced"/>
</dbReference>
<organism evidence="3 4">
    <name type="scientific">Kalanchoe fedtschenkoi</name>
    <name type="common">Lavender scallops</name>
    <name type="synonym">South American air plant</name>
    <dbReference type="NCBI Taxonomy" id="63787"/>
    <lineage>
        <taxon>Eukaryota</taxon>
        <taxon>Viridiplantae</taxon>
        <taxon>Streptophyta</taxon>
        <taxon>Embryophyta</taxon>
        <taxon>Tracheophyta</taxon>
        <taxon>Spermatophyta</taxon>
        <taxon>Magnoliopsida</taxon>
        <taxon>eudicotyledons</taxon>
        <taxon>Gunneridae</taxon>
        <taxon>Pentapetalae</taxon>
        <taxon>Saxifragales</taxon>
        <taxon>Crassulaceae</taxon>
        <taxon>Kalanchoe</taxon>
    </lineage>
</organism>
<sequence length="694" mass="80119">MSKLGFYGLRDLEQFKSVPSSGPASVNKFSMPSRPSMDSISSRSFANLKLTAEKLVKEQATVKTDLEIASSKLKKSMEHIHLLEDKLQVAFNENAKLKVKLKEDEKLWESLESKLTSTKTYCDQLMQTLQQLASQVQDAEKDKETFQEKLTVNTSAVDELKCQMNSLTLKLEDAVETIRSRDNELMELKAQINAREQIYRDEVCKFSCLIEEKDSTIKDLNDQVQTGKLDLDSLNTKLAECHLGLQKKDEELKSLTWTLENMDKENSDIQASNEQLSNKLQKVLEETKDLEHLLQLSVEKLVELDEQSLTLSKKLFELSSLYSWCLKLVQTEKDLTAKNAEQNYNQIQADFLHMKSEKDASELVNQQLHEKVTELQRAQESAMVQHAEELRLAEDRIRVLESEGAKLMLEKITSESLVAKLEENISILSSNALLSEKKVQELMQSLSALELESKDGADKLQLEIQNKVQRIRSLQKKVDESEQQIVLMKQQVSQLHSLIEEKEQLILRHKVGEEEQDNQIQQLKASLSAAESRLAETTKQYDVMLESKQLELSRHLKEISQKNDQAINEIWRKYEVEKLEILNQEKDKVDKLVGEMEANCEQKMAEYKEEAKQKIAQIQEEQNALVSHMGREYEMKELNLKANHTEELRRIQSQGKTDLKVKTKLLMNEYEAEIRALRSKHEDECKRLQVELDF</sequence>
<dbReference type="GO" id="GO:0007131">
    <property type="term" value="P:reciprocal meiotic recombination"/>
    <property type="evidence" value="ECO:0007669"/>
    <property type="project" value="TreeGrafter"/>
</dbReference>
<feature type="coiled-coil region" evidence="2">
    <location>
        <begin position="80"/>
        <end position="191"/>
    </location>
</feature>
<keyword evidence="1 2" id="KW-0175">Coiled coil</keyword>
<feature type="coiled-coil region" evidence="2">
    <location>
        <begin position="660"/>
        <end position="687"/>
    </location>
</feature>
<accession>A0A7N1A1F1</accession>
<feature type="coiled-coil region" evidence="2">
    <location>
        <begin position="217"/>
        <end position="293"/>
    </location>
</feature>
<evidence type="ECO:0000256" key="1">
    <source>
        <dbReference type="ARBA" id="ARBA00023054"/>
    </source>
</evidence>
<dbReference type="Gramene" id="Kaladp0071s0305.1.v1.1">
    <property type="protein sequence ID" value="Kaladp0071s0305.1.v1.1"/>
    <property type="gene ID" value="Kaladp0071s0305.v1.1"/>
</dbReference>
<dbReference type="AlphaFoldDB" id="A0A7N1A1F1"/>
<dbReference type="EnsemblPlants" id="Kaladp0071s0305.1.v1.1">
    <property type="protein sequence ID" value="Kaladp0071s0305.1.v1.1"/>
    <property type="gene ID" value="Kaladp0071s0305.v1.1"/>
</dbReference>
<protein>
    <recommendedName>
        <fullName evidence="5">Synaptonemal complex protein 1</fullName>
    </recommendedName>
</protein>
<name>A0A7N1A1F1_KALFE</name>
<dbReference type="PANTHER" id="PTHR23160:SF3">
    <property type="entry name" value="SYNAPTONEMAL COMPLEX PROTEIN 1-RELATED"/>
    <property type="match status" value="1"/>
</dbReference>
<dbReference type="SUPFAM" id="SSF57997">
    <property type="entry name" value="Tropomyosin"/>
    <property type="match status" value="1"/>
</dbReference>
<dbReference type="OMA" id="CKAESKH"/>
<feature type="coiled-coil region" evidence="2">
    <location>
        <begin position="457"/>
        <end position="628"/>
    </location>
</feature>
<reference evidence="3" key="1">
    <citation type="submission" date="2021-01" db="UniProtKB">
        <authorList>
            <consortium name="EnsemblPlants"/>
        </authorList>
    </citation>
    <scope>IDENTIFICATION</scope>
</reference>
<proteinExistence type="predicted"/>
<evidence type="ECO:0000313" key="3">
    <source>
        <dbReference type="EnsemblPlants" id="Kaladp0071s0305.1.v1.1"/>
    </source>
</evidence>
<feature type="coiled-coil region" evidence="2">
    <location>
        <begin position="383"/>
        <end position="410"/>
    </location>
</feature>
<evidence type="ECO:0008006" key="5">
    <source>
        <dbReference type="Google" id="ProtNLM"/>
    </source>
</evidence>
<dbReference type="PANTHER" id="PTHR23160">
    <property type="entry name" value="SYNAPTONEMAL COMPLEX PROTEIN-RELATED"/>
    <property type="match status" value="1"/>
</dbReference>
<evidence type="ECO:0000313" key="4">
    <source>
        <dbReference type="Proteomes" id="UP000594263"/>
    </source>
</evidence>
<keyword evidence="4" id="KW-1185">Reference proteome</keyword>
<evidence type="ECO:0000256" key="2">
    <source>
        <dbReference type="SAM" id="Coils"/>
    </source>
</evidence>